<evidence type="ECO:0000256" key="1">
    <source>
        <dbReference type="SAM" id="Phobius"/>
    </source>
</evidence>
<reference evidence="3" key="1">
    <citation type="submission" date="2016-10" db="EMBL/GenBank/DDBJ databases">
        <authorList>
            <person name="Varghese N."/>
            <person name="Submissions S."/>
        </authorList>
    </citation>
    <scope>NUCLEOTIDE SEQUENCE [LARGE SCALE GENOMIC DNA]</scope>
    <source>
        <strain evidence="3">Z-7934</strain>
    </source>
</reference>
<protein>
    <recommendedName>
        <fullName evidence="4">Transglutaminase-like superfamily protein</fullName>
    </recommendedName>
</protein>
<sequence length="220" mass="25717">MRKKEKGAGRWGRLKYSYIVLGVLVWTLFVLYPNPMKLGLSIYRIFHPPINAAGVAHLLEEIPLEAAEIETYVLREIPYQYDWVTYGMPWYFPTLEEVLDNKTGDCKSRFLVLASLFESQEIPYQLSFSLSHFWVTYEGKAETPLEQAQNAFMLREEDGSLQIQVPREDRNQIWNNFREGFWEYMPFHRKTLLILGWIAAVATMVVRSCCFKKTAESVKA</sequence>
<keyword evidence="3" id="KW-1185">Reference proteome</keyword>
<dbReference type="AlphaFoldDB" id="A0A1I3DLZ4"/>
<name>A0A1I3DLZ4_9FIRM</name>
<keyword evidence="1" id="KW-0812">Transmembrane</keyword>
<evidence type="ECO:0008006" key="4">
    <source>
        <dbReference type="Google" id="ProtNLM"/>
    </source>
</evidence>
<dbReference type="EMBL" id="FOQA01000004">
    <property type="protein sequence ID" value="SFH87750.1"/>
    <property type="molecule type" value="Genomic_DNA"/>
</dbReference>
<feature type="transmembrane region" description="Helical" evidence="1">
    <location>
        <begin position="191"/>
        <end position="210"/>
    </location>
</feature>
<proteinExistence type="predicted"/>
<dbReference type="STRING" id="69895.SAMN05192551_10416"/>
<keyword evidence="1" id="KW-1133">Transmembrane helix</keyword>
<gene>
    <name evidence="2" type="ORF">SAMN05192551_10416</name>
</gene>
<keyword evidence="1" id="KW-0472">Membrane</keyword>
<organism evidence="2 3">
    <name type="scientific">Tindallia magadiensis</name>
    <dbReference type="NCBI Taxonomy" id="69895"/>
    <lineage>
        <taxon>Bacteria</taxon>
        <taxon>Bacillati</taxon>
        <taxon>Bacillota</taxon>
        <taxon>Clostridia</taxon>
        <taxon>Peptostreptococcales</taxon>
        <taxon>Tindalliaceae</taxon>
        <taxon>Tindallia</taxon>
    </lineage>
</organism>
<evidence type="ECO:0000313" key="2">
    <source>
        <dbReference type="EMBL" id="SFH87750.1"/>
    </source>
</evidence>
<evidence type="ECO:0000313" key="3">
    <source>
        <dbReference type="Proteomes" id="UP000199287"/>
    </source>
</evidence>
<dbReference type="Gene3D" id="3.10.620.30">
    <property type="match status" value="1"/>
</dbReference>
<accession>A0A1I3DLZ4</accession>
<dbReference type="Proteomes" id="UP000199287">
    <property type="component" value="Unassembled WGS sequence"/>
</dbReference>
<dbReference type="RefSeq" id="WP_093371350.1">
    <property type="nucleotide sequence ID" value="NZ_FOQA01000004.1"/>
</dbReference>
<feature type="transmembrane region" description="Helical" evidence="1">
    <location>
        <begin position="12"/>
        <end position="32"/>
    </location>
</feature>
<dbReference type="OrthoDB" id="1953594at2"/>